<dbReference type="Proteomes" id="UP000061569">
    <property type="component" value="Chromosome"/>
</dbReference>
<dbReference type="EMBL" id="CP013140">
    <property type="protein sequence ID" value="ALN60847.1"/>
    <property type="molecule type" value="Genomic_DNA"/>
</dbReference>
<dbReference type="STRING" id="69.GLE_5506"/>
<dbReference type="AlphaFoldDB" id="A0A0S2DRA1"/>
<dbReference type="PATRIC" id="fig|69.6.peg.5421"/>
<name>A0A0S2DRA1_LYSEN</name>
<reference evidence="1 2" key="1">
    <citation type="submission" date="2015-11" db="EMBL/GenBank/DDBJ databases">
        <title>Genome sequences of Lysobacter enzymogenes strain C3 and Lysobacter antibioticus ATCC 29479.</title>
        <authorList>
            <person name="Kobayashi D.Y."/>
        </authorList>
    </citation>
    <scope>NUCLEOTIDE SEQUENCE [LARGE SCALE GENOMIC DNA]</scope>
    <source>
        <strain evidence="1 2">C3</strain>
    </source>
</reference>
<proteinExistence type="predicted"/>
<evidence type="ECO:0000313" key="1">
    <source>
        <dbReference type="EMBL" id="ALN60847.1"/>
    </source>
</evidence>
<protein>
    <submittedName>
        <fullName evidence="1">Uncharacterized protein</fullName>
    </submittedName>
</protein>
<gene>
    <name evidence="1" type="ORF">GLE_5506</name>
</gene>
<dbReference type="KEGG" id="lez:GLE_5506"/>
<accession>A0A0S2DRA1</accession>
<evidence type="ECO:0000313" key="2">
    <source>
        <dbReference type="Proteomes" id="UP000061569"/>
    </source>
</evidence>
<sequence length="95" mass="10974">MCQPTQERIMDLNPELEKIVAEFEEEFGRLPNVASPEKLFAKFRKWSDRNANSSDDMRLFGMHLAEEGYLPCRNADGSLCFVYLGYEPPRNGERA</sequence>
<organism evidence="1 2">
    <name type="scientific">Lysobacter enzymogenes</name>
    <dbReference type="NCBI Taxonomy" id="69"/>
    <lineage>
        <taxon>Bacteria</taxon>
        <taxon>Pseudomonadati</taxon>
        <taxon>Pseudomonadota</taxon>
        <taxon>Gammaproteobacteria</taxon>
        <taxon>Lysobacterales</taxon>
        <taxon>Lysobacteraceae</taxon>
        <taxon>Lysobacter</taxon>
    </lineage>
</organism>